<evidence type="ECO:0008006" key="3">
    <source>
        <dbReference type="Google" id="ProtNLM"/>
    </source>
</evidence>
<protein>
    <recommendedName>
        <fullName evidence="3">Thioesterase</fullName>
    </recommendedName>
</protein>
<dbReference type="AlphaFoldDB" id="A0A1Z5JYB1"/>
<gene>
    <name evidence="1" type="ORF">FisN_8Hh091</name>
</gene>
<reference evidence="1 2" key="1">
    <citation type="journal article" date="2015" name="Plant Cell">
        <title>Oil accumulation by the oleaginous diatom Fistulifera solaris as revealed by the genome and transcriptome.</title>
        <authorList>
            <person name="Tanaka T."/>
            <person name="Maeda Y."/>
            <person name="Veluchamy A."/>
            <person name="Tanaka M."/>
            <person name="Abida H."/>
            <person name="Marechal E."/>
            <person name="Bowler C."/>
            <person name="Muto M."/>
            <person name="Sunaga Y."/>
            <person name="Tanaka M."/>
            <person name="Yoshino T."/>
            <person name="Taniguchi T."/>
            <person name="Fukuda Y."/>
            <person name="Nemoto M."/>
            <person name="Matsumoto M."/>
            <person name="Wong P.S."/>
            <person name="Aburatani S."/>
            <person name="Fujibuchi W."/>
        </authorList>
    </citation>
    <scope>NUCLEOTIDE SEQUENCE [LARGE SCALE GENOMIC DNA]</scope>
    <source>
        <strain evidence="1 2">JPCC DA0580</strain>
    </source>
</reference>
<evidence type="ECO:0000313" key="2">
    <source>
        <dbReference type="Proteomes" id="UP000198406"/>
    </source>
</evidence>
<dbReference type="InterPro" id="IPR029069">
    <property type="entry name" value="HotDog_dom_sf"/>
</dbReference>
<comment type="caution">
    <text evidence="1">The sequence shown here is derived from an EMBL/GenBank/DDBJ whole genome shotgun (WGS) entry which is preliminary data.</text>
</comment>
<evidence type="ECO:0000313" key="1">
    <source>
        <dbReference type="EMBL" id="GAX18876.1"/>
    </source>
</evidence>
<dbReference type="PANTHER" id="PTHR12475">
    <property type="match status" value="1"/>
</dbReference>
<dbReference type="PANTHER" id="PTHR12475:SF4">
    <property type="entry name" value="PROTEIN THEM6"/>
    <property type="match status" value="1"/>
</dbReference>
<dbReference type="EMBL" id="BDSP01000133">
    <property type="protein sequence ID" value="GAX18876.1"/>
    <property type="molecule type" value="Genomic_DNA"/>
</dbReference>
<sequence>MGLIHTPRVLFSLVKGLVKRQTSPERNVGLTDAHIYTARAGLFDVDYLGHLNNAAYLSHAELARWEMTSHNGLLAAMMKNNIAFLVAGSAVRYRREIRPIFCRFQIETTVAGLDDNNNIWIMQNFRYPTPGQDRILAQVLIRGMAVQGRTVINPRHLFVDLCEMDETVVDKLIMPNVSDEAIESLLEKYADLEDQFREVAALDDEKRGA</sequence>
<dbReference type="OrthoDB" id="265761at2759"/>
<organism evidence="1 2">
    <name type="scientific">Fistulifera solaris</name>
    <name type="common">Oleaginous diatom</name>
    <dbReference type="NCBI Taxonomy" id="1519565"/>
    <lineage>
        <taxon>Eukaryota</taxon>
        <taxon>Sar</taxon>
        <taxon>Stramenopiles</taxon>
        <taxon>Ochrophyta</taxon>
        <taxon>Bacillariophyta</taxon>
        <taxon>Bacillariophyceae</taxon>
        <taxon>Bacillariophycidae</taxon>
        <taxon>Naviculales</taxon>
        <taxon>Naviculaceae</taxon>
        <taxon>Fistulifera</taxon>
    </lineage>
</organism>
<keyword evidence="2" id="KW-1185">Reference proteome</keyword>
<dbReference type="Gene3D" id="3.10.129.10">
    <property type="entry name" value="Hotdog Thioesterase"/>
    <property type="match status" value="1"/>
</dbReference>
<dbReference type="CDD" id="cd00586">
    <property type="entry name" value="4HBT"/>
    <property type="match status" value="1"/>
</dbReference>
<dbReference type="InterPro" id="IPR051490">
    <property type="entry name" value="THEM6_lcsJ_thioesterase"/>
</dbReference>
<dbReference type="Pfam" id="PF13279">
    <property type="entry name" value="4HBT_2"/>
    <property type="match status" value="1"/>
</dbReference>
<proteinExistence type="predicted"/>
<dbReference type="SUPFAM" id="SSF54637">
    <property type="entry name" value="Thioesterase/thiol ester dehydrase-isomerase"/>
    <property type="match status" value="1"/>
</dbReference>
<accession>A0A1Z5JYB1</accession>
<dbReference type="Proteomes" id="UP000198406">
    <property type="component" value="Unassembled WGS sequence"/>
</dbReference>
<name>A0A1Z5JYB1_FISSO</name>
<dbReference type="InParanoid" id="A0A1Z5JYB1"/>